<dbReference type="Pfam" id="PF04055">
    <property type="entry name" value="Radical_SAM"/>
    <property type="match status" value="1"/>
</dbReference>
<keyword evidence="9" id="KW-0809">Transit peptide</keyword>
<dbReference type="InterPro" id="IPR006638">
    <property type="entry name" value="Elp3/MiaA/NifB-like_rSAM"/>
</dbReference>
<dbReference type="AlphaFoldDB" id="A0AAV7PW71"/>
<dbReference type="InterPro" id="IPR010723">
    <property type="entry name" value="HemN_C"/>
</dbReference>
<reference evidence="11" key="1">
    <citation type="journal article" date="2022" name="bioRxiv">
        <title>Sequencing and chromosome-scale assembly of the giantPleurodeles waltlgenome.</title>
        <authorList>
            <person name="Brown T."/>
            <person name="Elewa A."/>
            <person name="Iarovenko S."/>
            <person name="Subramanian E."/>
            <person name="Araus A.J."/>
            <person name="Petzold A."/>
            <person name="Susuki M."/>
            <person name="Suzuki K.-i.T."/>
            <person name="Hayashi T."/>
            <person name="Toyoda A."/>
            <person name="Oliveira C."/>
            <person name="Osipova E."/>
            <person name="Leigh N.D."/>
            <person name="Simon A."/>
            <person name="Yun M.H."/>
        </authorList>
    </citation>
    <scope>NUCLEOTIDE SEQUENCE</scope>
    <source>
        <strain evidence="11">20211129_DDA</strain>
        <tissue evidence="11">Liver</tissue>
    </source>
</reference>
<evidence type="ECO:0000256" key="3">
    <source>
        <dbReference type="ARBA" id="ARBA00022691"/>
    </source>
</evidence>
<dbReference type="SFLD" id="SFLDG01065">
    <property type="entry name" value="anaerobic_coproporphyrinogen-I"/>
    <property type="match status" value="1"/>
</dbReference>
<dbReference type="GO" id="GO:0046872">
    <property type="term" value="F:metal ion binding"/>
    <property type="evidence" value="ECO:0007669"/>
    <property type="project" value="UniProtKB-UniRule"/>
</dbReference>
<keyword evidence="6 9" id="KW-0411">Iron-sulfur</keyword>
<dbReference type="InterPro" id="IPR034505">
    <property type="entry name" value="Coproporphyrinogen-III_oxidase"/>
</dbReference>
<dbReference type="InterPro" id="IPR058240">
    <property type="entry name" value="rSAM_sf"/>
</dbReference>
<keyword evidence="4 9" id="KW-0479">Metal-binding</keyword>
<dbReference type="InterPro" id="IPR013785">
    <property type="entry name" value="Aldolase_TIM"/>
</dbReference>
<feature type="domain" description="Radical SAM core" evidence="10">
    <location>
        <begin position="41"/>
        <end position="277"/>
    </location>
</feature>
<keyword evidence="2 9" id="KW-0349">Heme</keyword>
<dbReference type="SFLD" id="SFLDS00029">
    <property type="entry name" value="Radical_SAM"/>
    <property type="match status" value="1"/>
</dbReference>
<gene>
    <name evidence="11" type="ORF">NDU88_008295</name>
</gene>
<evidence type="ECO:0000256" key="1">
    <source>
        <dbReference type="ARBA" id="ARBA00006100"/>
    </source>
</evidence>
<dbReference type="NCBIfam" id="TIGR00539">
    <property type="entry name" value="hemN_rel"/>
    <property type="match status" value="1"/>
</dbReference>
<dbReference type="InterPro" id="IPR004559">
    <property type="entry name" value="HemW-like"/>
</dbReference>
<keyword evidence="9" id="KW-0496">Mitochondrion</keyword>
<comment type="caution">
    <text evidence="11">The sequence shown here is derived from an EMBL/GenBank/DDBJ whole genome shotgun (WGS) entry which is preliminary data.</text>
</comment>
<dbReference type="GO" id="GO:0006779">
    <property type="term" value="P:porphyrin-containing compound biosynthetic process"/>
    <property type="evidence" value="ECO:0007669"/>
    <property type="project" value="InterPro"/>
</dbReference>
<evidence type="ECO:0000313" key="12">
    <source>
        <dbReference type="Proteomes" id="UP001066276"/>
    </source>
</evidence>
<dbReference type="SFLD" id="SFLDF00562">
    <property type="entry name" value="HemN-like__clustered_with_heat"/>
    <property type="match status" value="1"/>
</dbReference>
<accession>A0AAV7PW71</accession>
<evidence type="ECO:0000256" key="2">
    <source>
        <dbReference type="ARBA" id="ARBA00022617"/>
    </source>
</evidence>
<dbReference type="SUPFAM" id="SSF102114">
    <property type="entry name" value="Radical SAM enzymes"/>
    <property type="match status" value="1"/>
</dbReference>
<evidence type="ECO:0000256" key="6">
    <source>
        <dbReference type="ARBA" id="ARBA00023014"/>
    </source>
</evidence>
<comment type="subcellular location">
    <subcellularLocation>
        <location evidence="9">Mitochondrion</location>
    </subcellularLocation>
</comment>
<dbReference type="GO" id="GO:0051539">
    <property type="term" value="F:4 iron, 4 sulfur cluster binding"/>
    <property type="evidence" value="ECO:0007669"/>
    <property type="project" value="UniProtKB-UniRule"/>
</dbReference>
<evidence type="ECO:0000256" key="5">
    <source>
        <dbReference type="ARBA" id="ARBA00023004"/>
    </source>
</evidence>
<dbReference type="InterPro" id="IPR007197">
    <property type="entry name" value="rSAM"/>
</dbReference>
<evidence type="ECO:0000256" key="8">
    <source>
        <dbReference type="ARBA" id="ARBA00045130"/>
    </source>
</evidence>
<keyword evidence="7 9" id="KW-0143">Chaperone</keyword>
<evidence type="ECO:0000256" key="7">
    <source>
        <dbReference type="ARBA" id="ARBA00023186"/>
    </source>
</evidence>
<dbReference type="Proteomes" id="UP001066276">
    <property type="component" value="Chromosome 7"/>
</dbReference>
<proteinExistence type="inferred from homology"/>
<dbReference type="Pfam" id="PF06969">
    <property type="entry name" value="HemN_C"/>
    <property type="match status" value="1"/>
</dbReference>
<dbReference type="PROSITE" id="PS51918">
    <property type="entry name" value="RADICAL_SAM"/>
    <property type="match status" value="1"/>
</dbReference>
<dbReference type="Gene3D" id="3.20.20.70">
    <property type="entry name" value="Aldolase class I"/>
    <property type="match status" value="1"/>
</dbReference>
<dbReference type="SFLD" id="SFLDG01082">
    <property type="entry name" value="B12-binding_domain_containing"/>
    <property type="match status" value="1"/>
</dbReference>
<evidence type="ECO:0000256" key="4">
    <source>
        <dbReference type="ARBA" id="ARBA00022723"/>
    </source>
</evidence>
<dbReference type="PANTHER" id="PTHR13932:SF5">
    <property type="entry name" value="RADICAL S-ADENOSYL METHIONINE DOMAIN-CONTAINING PROTEIN 1, MITOCHONDRIAL"/>
    <property type="match status" value="1"/>
</dbReference>
<dbReference type="SMART" id="SM00729">
    <property type="entry name" value="Elp3"/>
    <property type="match status" value="1"/>
</dbReference>
<evidence type="ECO:0000313" key="11">
    <source>
        <dbReference type="EMBL" id="KAJ1129935.1"/>
    </source>
</evidence>
<comment type="function">
    <text evidence="8 9">May be a heme chaperone, appears to bind heme. Homologous bacterial proteins do not have oxygen-independent coproporphyrinogen-III oxidase activity. Binds 1 [4Fe-4S] cluster. The cluster is coordinated with 3 cysteines and an exchangeable S-adenosyl-L-methionine.</text>
</comment>
<dbReference type="GO" id="GO:0004109">
    <property type="term" value="F:coproporphyrinogen oxidase activity"/>
    <property type="evidence" value="ECO:0007669"/>
    <property type="project" value="InterPro"/>
</dbReference>
<comment type="similarity">
    <text evidence="1">Belongs to the anaerobic coproporphyrinogen-III oxidase family. HemW subfamily.</text>
</comment>
<keyword evidence="9" id="KW-0004">4Fe-4S</keyword>
<keyword evidence="3 9" id="KW-0949">S-adenosyl-L-methionine</keyword>
<keyword evidence="12" id="KW-1185">Reference proteome</keyword>
<protein>
    <recommendedName>
        <fullName evidence="9">Radical S-adenosyl methionine domain-containing protein</fullName>
    </recommendedName>
</protein>
<dbReference type="PANTHER" id="PTHR13932">
    <property type="entry name" value="COPROPORPHYRINIGEN III OXIDASE"/>
    <property type="match status" value="1"/>
</dbReference>
<dbReference type="SFLD" id="SFLDF00288">
    <property type="entry name" value="HemN-like__clustered_with_nucl"/>
    <property type="match status" value="1"/>
</dbReference>
<evidence type="ECO:0000259" key="10">
    <source>
        <dbReference type="PROSITE" id="PS51918"/>
    </source>
</evidence>
<sequence length="446" mass="49086">MSLRCGRLGRALLSPGIPRGAAAGSGAQKNVDGDEKERLALKGHESAAVYVHWPYCEKRCSYCNFNKYIPRVVDESAMLHCLRQEATYLIQLSQVQRISSVFFGGGTPSLASASTIASILEAISAIAELPVNAEITLEANPMSVGASRLAEFRAAGVNRMSIGIQSLDDAHLKVLGRTHTADNALKTLQEAKMLFPGRTSVDIIFGLPGQTVTSWMQSLKDLLALSDDHVSLYQLTLERGTLLFRQVQDGFLKMPGAEETADMYEAARCILKDAGFQHYEVSNFARNGAMSTHNLAYWLGRQYIGIGPGAHGRFVPRGDGKFHRESRIQTLEPEPWMKEVLSHGHGTRKSVEQTQLEVLEEALVLGLRLDTGITHEHWQEHEPPLSLHDLFGASEHVTAMIQQGLLLLDGRGLRCTWRGLAVLDGLLPPLLSQLQHSWRISAYTSS</sequence>
<dbReference type="GO" id="GO:0005739">
    <property type="term" value="C:mitochondrion"/>
    <property type="evidence" value="ECO:0007669"/>
    <property type="project" value="UniProtKB-SubCell"/>
</dbReference>
<evidence type="ECO:0000256" key="9">
    <source>
        <dbReference type="RuleBase" id="RU364116"/>
    </source>
</evidence>
<dbReference type="EMBL" id="JANPWB010000011">
    <property type="protein sequence ID" value="KAJ1129935.1"/>
    <property type="molecule type" value="Genomic_DNA"/>
</dbReference>
<keyword evidence="5 9" id="KW-0408">Iron</keyword>
<name>A0AAV7PW71_PLEWA</name>
<organism evidence="11 12">
    <name type="scientific">Pleurodeles waltl</name>
    <name type="common">Iberian ribbed newt</name>
    <dbReference type="NCBI Taxonomy" id="8319"/>
    <lineage>
        <taxon>Eukaryota</taxon>
        <taxon>Metazoa</taxon>
        <taxon>Chordata</taxon>
        <taxon>Craniata</taxon>
        <taxon>Vertebrata</taxon>
        <taxon>Euteleostomi</taxon>
        <taxon>Amphibia</taxon>
        <taxon>Batrachia</taxon>
        <taxon>Caudata</taxon>
        <taxon>Salamandroidea</taxon>
        <taxon>Salamandridae</taxon>
        <taxon>Pleurodelinae</taxon>
        <taxon>Pleurodeles</taxon>
    </lineage>
</organism>
<dbReference type="CDD" id="cd01335">
    <property type="entry name" value="Radical_SAM"/>
    <property type="match status" value="1"/>
</dbReference>